<protein>
    <submittedName>
        <fullName evidence="2">Energy coupling factor transporter S component ThiW</fullName>
    </submittedName>
</protein>
<feature type="transmembrane region" description="Helical" evidence="1">
    <location>
        <begin position="52"/>
        <end position="73"/>
    </location>
</feature>
<feature type="transmembrane region" description="Helical" evidence="1">
    <location>
        <begin position="21"/>
        <end position="40"/>
    </location>
</feature>
<dbReference type="Pfam" id="PF09512">
    <property type="entry name" value="ThiW"/>
    <property type="match status" value="1"/>
</dbReference>
<dbReference type="AlphaFoldDB" id="A0A9D1Y8Q5"/>
<organism evidence="2 3">
    <name type="scientific">Candidatus Flavonifractor merdigallinarum</name>
    <dbReference type="NCBI Taxonomy" id="2838589"/>
    <lineage>
        <taxon>Bacteria</taxon>
        <taxon>Bacillati</taxon>
        <taxon>Bacillota</taxon>
        <taxon>Clostridia</taxon>
        <taxon>Eubacteriales</taxon>
        <taxon>Oscillospiraceae</taxon>
        <taxon>Flavonifractor</taxon>
    </lineage>
</organism>
<evidence type="ECO:0000313" key="2">
    <source>
        <dbReference type="EMBL" id="HIY21375.1"/>
    </source>
</evidence>
<keyword evidence="1" id="KW-1133">Transmembrane helix</keyword>
<feature type="transmembrane region" description="Helical" evidence="1">
    <location>
        <begin position="105"/>
        <end position="127"/>
    </location>
</feature>
<dbReference type="Proteomes" id="UP000823868">
    <property type="component" value="Unassembled WGS sequence"/>
</dbReference>
<reference evidence="2" key="2">
    <citation type="submission" date="2021-04" db="EMBL/GenBank/DDBJ databases">
        <authorList>
            <person name="Gilroy R."/>
        </authorList>
    </citation>
    <scope>NUCLEOTIDE SEQUENCE</scope>
    <source>
        <strain evidence="2">ChiBcec16_6824</strain>
    </source>
</reference>
<dbReference type="NCBIfam" id="TIGR02359">
    <property type="entry name" value="thiW"/>
    <property type="match status" value="1"/>
</dbReference>
<dbReference type="Gene3D" id="1.10.1760.20">
    <property type="match status" value="1"/>
</dbReference>
<comment type="caution">
    <text evidence="2">The sequence shown here is derived from an EMBL/GenBank/DDBJ whole genome shotgun (WGS) entry which is preliminary data.</text>
</comment>
<dbReference type="InterPro" id="IPR012652">
    <property type="entry name" value="ThiW"/>
</dbReference>
<dbReference type="EMBL" id="DXDX01000106">
    <property type="protein sequence ID" value="HIY21375.1"/>
    <property type="molecule type" value="Genomic_DNA"/>
</dbReference>
<reference evidence="2" key="1">
    <citation type="journal article" date="2021" name="PeerJ">
        <title>Extensive microbial diversity within the chicken gut microbiome revealed by metagenomics and culture.</title>
        <authorList>
            <person name="Gilroy R."/>
            <person name="Ravi A."/>
            <person name="Getino M."/>
            <person name="Pursley I."/>
            <person name="Horton D.L."/>
            <person name="Alikhan N.F."/>
            <person name="Baker D."/>
            <person name="Gharbi K."/>
            <person name="Hall N."/>
            <person name="Watson M."/>
            <person name="Adriaenssens E.M."/>
            <person name="Foster-Nyarko E."/>
            <person name="Jarju S."/>
            <person name="Secka A."/>
            <person name="Antonio M."/>
            <person name="Oren A."/>
            <person name="Chaudhuri R.R."/>
            <person name="La Ragione R."/>
            <person name="Hildebrand F."/>
            <person name="Pallen M.J."/>
        </authorList>
    </citation>
    <scope>NUCLEOTIDE SEQUENCE</scope>
    <source>
        <strain evidence="2">ChiBcec16_6824</strain>
    </source>
</reference>
<sequence>MKSTTHTPAMTRANSISVRKMVLTAMLAGLGFVLSTFVYFPSMAPFQHFCNIIGAVFLGPWYGFAAALLTGLLRMLTGRTIQAVVGAIFGAFLSGLLYQTTKKLWLGYLGEVVGTGFISAMVAYPLMKQFYGLDAQSPFFYIPAYLPSSAVGGLMGCAVILLLKRSGALDRMLDQLKR</sequence>
<dbReference type="PIRSF" id="PIRSF024534">
    <property type="entry name" value="ThiW"/>
    <property type="match status" value="1"/>
</dbReference>
<feature type="transmembrane region" description="Helical" evidence="1">
    <location>
        <begin position="139"/>
        <end position="163"/>
    </location>
</feature>
<keyword evidence="1" id="KW-0812">Transmembrane</keyword>
<gene>
    <name evidence="2" type="primary">thiW</name>
    <name evidence="2" type="ORF">H9841_05700</name>
</gene>
<proteinExistence type="predicted"/>
<evidence type="ECO:0000313" key="3">
    <source>
        <dbReference type="Proteomes" id="UP000823868"/>
    </source>
</evidence>
<feature type="transmembrane region" description="Helical" evidence="1">
    <location>
        <begin position="80"/>
        <end position="99"/>
    </location>
</feature>
<accession>A0A9D1Y8Q5</accession>
<keyword evidence="1" id="KW-0472">Membrane</keyword>
<evidence type="ECO:0000256" key="1">
    <source>
        <dbReference type="SAM" id="Phobius"/>
    </source>
</evidence>
<name>A0A9D1Y8Q5_9FIRM</name>